<feature type="transmembrane region" description="Helical" evidence="8">
    <location>
        <begin position="165"/>
        <end position="181"/>
    </location>
</feature>
<organism evidence="11 12">
    <name type="scientific">Symbiodinium necroappetens</name>
    <dbReference type="NCBI Taxonomy" id="1628268"/>
    <lineage>
        <taxon>Eukaryota</taxon>
        <taxon>Sar</taxon>
        <taxon>Alveolata</taxon>
        <taxon>Dinophyceae</taxon>
        <taxon>Suessiales</taxon>
        <taxon>Symbiodiniaceae</taxon>
        <taxon>Symbiodinium</taxon>
    </lineage>
</organism>
<evidence type="ECO:0000259" key="10">
    <source>
        <dbReference type="Pfam" id="PF06808"/>
    </source>
</evidence>
<evidence type="ECO:0000313" key="11">
    <source>
        <dbReference type="EMBL" id="CAE7925064.1"/>
    </source>
</evidence>
<dbReference type="AlphaFoldDB" id="A0A813BZJ6"/>
<dbReference type="GO" id="GO:0005886">
    <property type="term" value="C:plasma membrane"/>
    <property type="evidence" value="ECO:0007669"/>
    <property type="project" value="UniProtKB-SubCell"/>
</dbReference>
<comment type="subcellular location">
    <subcellularLocation>
        <location evidence="1">Cell inner membrane</location>
        <topology evidence="1">Multi-pass membrane protein</topology>
    </subcellularLocation>
</comment>
<gene>
    <name evidence="11" type="primary">dctM</name>
    <name evidence="11" type="ORF">SNEC2469_LOCUS32005</name>
</gene>
<dbReference type="InterPro" id="IPR004681">
    <property type="entry name" value="TRAP_DctM"/>
</dbReference>
<dbReference type="InterPro" id="IPR010656">
    <property type="entry name" value="DctM"/>
</dbReference>
<feature type="transmembrane region" description="Helical" evidence="8">
    <location>
        <begin position="134"/>
        <end position="159"/>
    </location>
</feature>
<evidence type="ECO:0000256" key="1">
    <source>
        <dbReference type="ARBA" id="ARBA00004429"/>
    </source>
</evidence>
<reference evidence="11" key="1">
    <citation type="submission" date="2021-02" db="EMBL/GenBank/DDBJ databases">
        <authorList>
            <person name="Dougan E. K."/>
            <person name="Rhodes N."/>
            <person name="Thang M."/>
            <person name="Chan C."/>
        </authorList>
    </citation>
    <scope>NUCLEOTIDE SEQUENCE</scope>
</reference>
<keyword evidence="4" id="KW-0997">Cell inner membrane</keyword>
<keyword evidence="3" id="KW-1003">Cell membrane</keyword>
<evidence type="ECO:0000256" key="7">
    <source>
        <dbReference type="ARBA" id="ARBA00023136"/>
    </source>
</evidence>
<evidence type="ECO:0000256" key="5">
    <source>
        <dbReference type="ARBA" id="ARBA00022692"/>
    </source>
</evidence>
<feature type="transmembrane region" description="Helical" evidence="8">
    <location>
        <begin position="372"/>
        <end position="401"/>
    </location>
</feature>
<dbReference type="GO" id="GO:0022857">
    <property type="term" value="F:transmembrane transporter activity"/>
    <property type="evidence" value="ECO:0007669"/>
    <property type="project" value="TreeGrafter"/>
</dbReference>
<evidence type="ECO:0000256" key="6">
    <source>
        <dbReference type="ARBA" id="ARBA00022989"/>
    </source>
</evidence>
<evidence type="ECO:0000256" key="2">
    <source>
        <dbReference type="ARBA" id="ARBA00022448"/>
    </source>
</evidence>
<evidence type="ECO:0000256" key="8">
    <source>
        <dbReference type="SAM" id="Phobius"/>
    </source>
</evidence>
<dbReference type="OrthoDB" id="10071733at2759"/>
<feature type="non-terminal residue" evidence="11">
    <location>
        <position position="429"/>
    </location>
</feature>
<evidence type="ECO:0000259" key="9">
    <source>
        <dbReference type="Pfam" id="PF04290"/>
    </source>
</evidence>
<dbReference type="InterPro" id="IPR055348">
    <property type="entry name" value="DctQ"/>
</dbReference>
<dbReference type="Pfam" id="PF06808">
    <property type="entry name" value="DctM"/>
    <property type="match status" value="1"/>
</dbReference>
<keyword evidence="5 8" id="KW-0812">Transmembrane</keyword>
<feature type="non-terminal residue" evidence="11">
    <location>
        <position position="1"/>
    </location>
</feature>
<proteinExistence type="predicted"/>
<keyword evidence="6 8" id="KW-1133">Transmembrane helix</keyword>
<dbReference type="Proteomes" id="UP000601435">
    <property type="component" value="Unassembled WGS sequence"/>
</dbReference>
<feature type="transmembrane region" description="Helical" evidence="8">
    <location>
        <begin position="202"/>
        <end position="226"/>
    </location>
</feature>
<protein>
    <submittedName>
        <fullName evidence="11">DctM protein</fullName>
    </submittedName>
</protein>
<comment type="caution">
    <text evidence="11">The sequence shown here is derived from an EMBL/GenBank/DDBJ whole genome shotgun (WGS) entry which is preliminary data.</text>
</comment>
<keyword evidence="12" id="KW-1185">Reference proteome</keyword>
<accession>A0A813BZJ6</accession>
<evidence type="ECO:0000256" key="4">
    <source>
        <dbReference type="ARBA" id="ARBA00022519"/>
    </source>
</evidence>
<feature type="transmembrane region" description="Helical" evidence="8">
    <location>
        <begin position="274"/>
        <end position="294"/>
    </location>
</feature>
<feature type="transmembrane region" description="Helical" evidence="8">
    <location>
        <begin position="238"/>
        <end position="262"/>
    </location>
</feature>
<evidence type="ECO:0000256" key="3">
    <source>
        <dbReference type="ARBA" id="ARBA00022475"/>
    </source>
</evidence>
<sequence length="429" mass="45842">EAAVNLEAFAALPDDLKQAVQYACESLYYVVTSEYNTNHAKALKLLVEEEGVQVRKLPDEVMVALGNAAGEVIADLRGDEDELVTRIVESFLAYRASMADYKPYADQGQMAARGLDFDYGLEAVNRTLGRWVRWAALAMLLLQFAIVVLRYVFGMAFIFAHEGVLYLHATLFMLGAGYTLLADGHVRVDIFYSEMGARKRALVDLLGSLFLLIPTCLVLLVFTWGFAAKSWAILEGPISVGGIPASFLLKSLIPAFALLLLVQGALDRTMLDSLDLVMIAALCLGILAGYPVVFTLSGSAVLFALLGLAVGAFDIGLLGALSTRVFAILTNEVLVAIPLFVLMGLLLERSRIAEELLEEMGRLFGALRGGLAVSVIAVGALLAASTGIVGATVTTMGLIALPTMLRLGYDKRLAAGTVCTAGTLGQIIP</sequence>
<dbReference type="InterPro" id="IPR038404">
    <property type="entry name" value="TRAP_DctP_sf"/>
</dbReference>
<dbReference type="Gene3D" id="3.40.190.170">
    <property type="entry name" value="Bacterial extracellular solute-binding protein, family 7"/>
    <property type="match status" value="1"/>
</dbReference>
<dbReference type="EMBL" id="CAJNJA010079393">
    <property type="protein sequence ID" value="CAE7925064.1"/>
    <property type="molecule type" value="Genomic_DNA"/>
</dbReference>
<feature type="transmembrane region" description="Helical" evidence="8">
    <location>
        <begin position="333"/>
        <end position="352"/>
    </location>
</feature>
<keyword evidence="7 8" id="KW-0472">Membrane</keyword>
<dbReference type="PANTHER" id="PTHR33362">
    <property type="entry name" value="SIALIC ACID TRAP TRANSPORTER PERMEASE PROTEIN SIAT-RELATED"/>
    <property type="match status" value="1"/>
</dbReference>
<name>A0A813BZJ6_9DINO</name>
<dbReference type="Pfam" id="PF04290">
    <property type="entry name" value="DctQ"/>
    <property type="match status" value="1"/>
</dbReference>
<feature type="domain" description="TRAP C4-dicarboxylate transport system permease DctM subunit" evidence="10">
    <location>
        <begin position="281"/>
        <end position="429"/>
    </location>
</feature>
<dbReference type="PANTHER" id="PTHR33362:SF7">
    <property type="entry name" value="SLL1103 PROTEIN"/>
    <property type="match status" value="1"/>
</dbReference>
<keyword evidence="2" id="KW-0813">Transport</keyword>
<feature type="domain" description="Tripartite ATP-independent periplasmic transporters DctQ component" evidence="9">
    <location>
        <begin position="139"/>
        <end position="264"/>
    </location>
</feature>
<evidence type="ECO:0000313" key="12">
    <source>
        <dbReference type="Proteomes" id="UP000601435"/>
    </source>
</evidence>